<keyword evidence="4" id="KW-1185">Reference proteome</keyword>
<dbReference type="Pfam" id="PF12257">
    <property type="entry name" value="IML1"/>
    <property type="match status" value="1"/>
</dbReference>
<proteinExistence type="predicted"/>
<evidence type="ECO:0000313" key="3">
    <source>
        <dbReference type="EMBL" id="KAJ0397596.1"/>
    </source>
</evidence>
<evidence type="ECO:0000313" key="4">
    <source>
        <dbReference type="Proteomes" id="UP001209570"/>
    </source>
</evidence>
<gene>
    <name evidence="3" type="ORF">P43SY_001666</name>
</gene>
<dbReference type="GO" id="GO:1990130">
    <property type="term" value="C:GATOR1 complex"/>
    <property type="evidence" value="ECO:0007669"/>
    <property type="project" value="TreeGrafter"/>
</dbReference>
<dbReference type="GO" id="GO:1904262">
    <property type="term" value="P:negative regulation of TORC1 signaling"/>
    <property type="evidence" value="ECO:0007669"/>
    <property type="project" value="TreeGrafter"/>
</dbReference>
<feature type="domain" description="IML1 N-terminal double psi beta-barrel" evidence="2">
    <location>
        <begin position="20"/>
        <end position="98"/>
    </location>
</feature>
<name>A0AAD5LGG2_PYTIN</name>
<protein>
    <submittedName>
        <fullName evidence="3">Uncharacterized protein</fullName>
    </submittedName>
</protein>
<dbReference type="GO" id="GO:0010508">
    <property type="term" value="P:positive regulation of autophagy"/>
    <property type="evidence" value="ECO:0007669"/>
    <property type="project" value="TreeGrafter"/>
</dbReference>
<organism evidence="3 4">
    <name type="scientific">Pythium insidiosum</name>
    <name type="common">Pythiosis disease agent</name>
    <dbReference type="NCBI Taxonomy" id="114742"/>
    <lineage>
        <taxon>Eukaryota</taxon>
        <taxon>Sar</taxon>
        <taxon>Stramenopiles</taxon>
        <taxon>Oomycota</taxon>
        <taxon>Peronosporomycetes</taxon>
        <taxon>Pythiales</taxon>
        <taxon>Pythiaceae</taxon>
        <taxon>Pythium</taxon>
    </lineage>
</organism>
<dbReference type="EMBL" id="JAKCXM010000245">
    <property type="protein sequence ID" value="KAJ0397596.1"/>
    <property type="molecule type" value="Genomic_DNA"/>
</dbReference>
<dbReference type="Proteomes" id="UP001209570">
    <property type="component" value="Unassembled WGS sequence"/>
</dbReference>
<evidence type="ECO:0000259" key="2">
    <source>
        <dbReference type="Pfam" id="PF23013"/>
    </source>
</evidence>
<dbReference type="PANTHER" id="PTHR13179">
    <property type="entry name" value="DEP DOMAIN CONTAINING PROTEIN 5"/>
    <property type="match status" value="1"/>
</dbReference>
<reference evidence="3" key="1">
    <citation type="submission" date="2021-12" db="EMBL/GenBank/DDBJ databases">
        <title>Prjna785345.</title>
        <authorList>
            <person name="Rujirawat T."/>
            <person name="Krajaejun T."/>
        </authorList>
    </citation>
    <scope>NUCLEOTIDE SEQUENCE</scope>
    <source>
        <strain evidence="3">Pi057C3</strain>
    </source>
</reference>
<dbReference type="Pfam" id="PF23013">
    <property type="entry name" value="IML1_N"/>
    <property type="match status" value="1"/>
</dbReference>
<dbReference type="InterPro" id="IPR048255">
    <property type="entry name" value="IML1_N"/>
</dbReference>
<comment type="caution">
    <text evidence="3">The sequence shown here is derived from an EMBL/GenBank/DDBJ whole genome shotgun (WGS) entry which is preliminary data.</text>
</comment>
<dbReference type="GO" id="GO:0005096">
    <property type="term" value="F:GTPase activator activity"/>
    <property type="evidence" value="ECO:0007669"/>
    <property type="project" value="InterPro"/>
</dbReference>
<evidence type="ECO:0000259" key="1">
    <source>
        <dbReference type="Pfam" id="PF12257"/>
    </source>
</evidence>
<dbReference type="AlphaFoldDB" id="A0AAD5LGG2"/>
<dbReference type="InterPro" id="IPR055213">
    <property type="entry name" value="IML1_double_psi_beta_barrel"/>
</dbReference>
<dbReference type="InterPro" id="IPR027244">
    <property type="entry name" value="IML1"/>
</dbReference>
<feature type="domain" description="Vacuolar membrane-associated protein Iml1 N-terminal" evidence="1">
    <location>
        <begin position="113"/>
        <end position="175"/>
    </location>
</feature>
<accession>A0AAD5LGG2</accession>
<sequence>MRRGSRNKRTSATRHADRSVFSLMVHGPEFGSELVINPDCFPDIKVNDLLEIAQPDREHQRLVLQVTSRAPVKGKLQVSVLKDIATQFGLDVFYNVVVVQRVDPREVALDFLELSLKDQFLSRADIWRFKVAMLGKCVHVGKNVETLGIRAQVEGLFANKQDVLCGVVGPETKIIADKDTGIIVDDFIATLKRKAKQAGLELRRVPEYARISFLQIHPLVAPIYFPMPLTLTQKLETEKTLMDALVNRLGFVLDDERVADSVGIGYGLGLGQDERPMTASGYRCWASRLRMKGSPPLRSSTSDSRAAESVCKRGYVQVMHRQAPVFLRLIHNGLVWIPSYDYDQLSNPELVQALFTDIVQLIETSSTHQELVSTCCGSEAA</sequence>
<dbReference type="PANTHER" id="PTHR13179:SF8">
    <property type="entry name" value="GATOR COMPLEX PROTEIN DEPDC5"/>
    <property type="match status" value="1"/>
</dbReference>